<feature type="chain" id="PRO_5001488264" evidence="2">
    <location>
        <begin position="20"/>
        <end position="282"/>
    </location>
</feature>
<keyword evidence="4" id="KW-1185">Reference proteome</keyword>
<dbReference type="RefSeq" id="WP_034358302.1">
    <property type="nucleotide sequence ID" value="NZ_JHAC01000035.1"/>
</dbReference>
<feature type="transmembrane region" description="Helical" evidence="1">
    <location>
        <begin position="132"/>
        <end position="153"/>
    </location>
</feature>
<feature type="transmembrane region" description="Helical" evidence="1">
    <location>
        <begin position="160"/>
        <end position="180"/>
    </location>
</feature>
<evidence type="ECO:0000313" key="4">
    <source>
        <dbReference type="Proteomes" id="UP000020492"/>
    </source>
</evidence>
<keyword evidence="1" id="KW-1133">Transmembrane helix</keyword>
<feature type="signal peptide" evidence="2">
    <location>
        <begin position="1"/>
        <end position="19"/>
    </location>
</feature>
<organism evidence="3 4">
    <name type="scientific">Deinococcus phoenicis</name>
    <dbReference type="NCBI Taxonomy" id="1476583"/>
    <lineage>
        <taxon>Bacteria</taxon>
        <taxon>Thermotogati</taxon>
        <taxon>Deinococcota</taxon>
        <taxon>Deinococci</taxon>
        <taxon>Deinococcales</taxon>
        <taxon>Deinococcaceae</taxon>
        <taxon>Deinococcus</taxon>
    </lineage>
</organism>
<dbReference type="OrthoDB" id="10011450at2"/>
<keyword evidence="1" id="KW-0472">Membrane</keyword>
<protein>
    <submittedName>
        <fullName evidence="3">Uncharacterized protein</fullName>
    </submittedName>
</protein>
<evidence type="ECO:0000313" key="3">
    <source>
        <dbReference type="EMBL" id="EYB67559.1"/>
    </source>
</evidence>
<dbReference type="EMBL" id="JHAC01000035">
    <property type="protein sequence ID" value="EYB67559.1"/>
    <property type="molecule type" value="Genomic_DNA"/>
</dbReference>
<evidence type="ECO:0000256" key="1">
    <source>
        <dbReference type="SAM" id="Phobius"/>
    </source>
</evidence>
<evidence type="ECO:0000256" key="2">
    <source>
        <dbReference type="SAM" id="SignalP"/>
    </source>
</evidence>
<proteinExistence type="predicted"/>
<dbReference type="AlphaFoldDB" id="A0A016QP96"/>
<feature type="transmembrane region" description="Helical" evidence="1">
    <location>
        <begin position="224"/>
        <end position="242"/>
    </location>
</feature>
<comment type="caution">
    <text evidence="3">The sequence shown here is derived from an EMBL/GenBank/DDBJ whole genome shotgun (WGS) entry which is preliminary data.</text>
</comment>
<dbReference type="PATRIC" id="fig|1476583.3.peg.2391"/>
<name>A0A016QP96_9DEIO</name>
<dbReference type="Proteomes" id="UP000020492">
    <property type="component" value="Unassembled WGS sequence"/>
</dbReference>
<reference evidence="3 4" key="1">
    <citation type="submission" date="2014-03" db="EMBL/GenBank/DDBJ databases">
        <title>Draft genome sequence of Deinococcus phoenicis 1P10ME.</title>
        <authorList>
            <person name="Stepanov V.G."/>
            <person name="Vaishampayan P."/>
            <person name="Venkateswaran K."/>
            <person name="Fox G.E."/>
        </authorList>
    </citation>
    <scope>NUCLEOTIDE SEQUENCE [LARGE SCALE GENOMIC DNA]</scope>
    <source>
        <strain evidence="3 4">1P10ME</strain>
    </source>
</reference>
<dbReference type="STRING" id="1476583.DEIPH_ctg036orf0009"/>
<feature type="transmembrane region" description="Helical" evidence="1">
    <location>
        <begin position="192"/>
        <end position="212"/>
    </location>
</feature>
<accession>A0A016QP96</accession>
<feature type="transmembrane region" description="Helical" evidence="1">
    <location>
        <begin position="254"/>
        <end position="274"/>
    </location>
</feature>
<sequence length="282" mass="29825">MFPLWLLLAWSGVAVGAAAWTPAQRQAYAVAAQNILRTCVETLEQRRSAWPSDQPPGDWDGQSCVTLVPGLSEVAPDGVQSVVRLHPETLEGYAVTVTTAQGDRVTWPTPPTPRPARAGELGLILATDAAGWFARLLGVLVTGGVGWLCAFWASFRKVAWLGWLGMLGSLGLPAFLLLAGQGGADLVFPPELVWWPLVALLGAGCFTLPRSLHSGAAEPLWQRLGVGLLAMVMLALFGLLTAAKVEQSSFGVQFGATVLMAVPVAALLMSVAVLRNRRNAPG</sequence>
<keyword evidence="1" id="KW-0812">Transmembrane</keyword>
<gene>
    <name evidence="3" type="ORF">DEIPH_ctg036orf0009</name>
</gene>
<keyword evidence="2" id="KW-0732">Signal</keyword>